<sequence length="151" mass="16556">MAIRNIRIVDDEILRKKSKEVKCVDEKILMILNDMADTMYNTGNGAGLAAPQVGILKRLVVIDMGEGLIKLINPRIVESSGTQEVTEGCLSVPGKWGKLKRPATVKVEALNENNEKFTIVGTGDLAKCLCHEIDHLEGILFIDKAIKVVSE</sequence>
<name>A0ACB5UN19_9FIRM</name>
<dbReference type="EMBL" id="BTPU01000056">
    <property type="protein sequence ID" value="GMQ63939.1"/>
    <property type="molecule type" value="Genomic_DNA"/>
</dbReference>
<evidence type="ECO:0000313" key="1">
    <source>
        <dbReference type="EMBL" id="GMQ63939.1"/>
    </source>
</evidence>
<dbReference type="Proteomes" id="UP001374599">
    <property type="component" value="Unassembled WGS sequence"/>
</dbReference>
<protein>
    <submittedName>
        <fullName evidence="1">Peptide deformylase</fullName>
    </submittedName>
</protein>
<gene>
    <name evidence="1" type="primary">def_2</name>
    <name evidence="1" type="ORF">AN2V17_31750</name>
</gene>
<organism evidence="1 2">
    <name type="scientific">Vallitalea maricola</name>
    <dbReference type="NCBI Taxonomy" id="3074433"/>
    <lineage>
        <taxon>Bacteria</taxon>
        <taxon>Bacillati</taxon>
        <taxon>Bacillota</taxon>
        <taxon>Clostridia</taxon>
        <taxon>Lachnospirales</taxon>
        <taxon>Vallitaleaceae</taxon>
        <taxon>Vallitalea</taxon>
    </lineage>
</organism>
<keyword evidence="2" id="KW-1185">Reference proteome</keyword>
<evidence type="ECO:0000313" key="2">
    <source>
        <dbReference type="Proteomes" id="UP001374599"/>
    </source>
</evidence>
<comment type="caution">
    <text evidence="1">The sequence shown here is derived from an EMBL/GenBank/DDBJ whole genome shotgun (WGS) entry which is preliminary data.</text>
</comment>
<reference evidence="1" key="1">
    <citation type="submission" date="2023-09" db="EMBL/GenBank/DDBJ databases">
        <title>Vallitalea sediminicola and Vallitalea maricola sp. nov., anaerobic bacteria isolated from marine sediment.</title>
        <authorList>
            <person name="Hirano S."/>
            <person name="Maeda A."/>
            <person name="Terahara T."/>
            <person name="Mori K."/>
            <person name="Hamada M."/>
            <person name="Matsumoto R."/>
            <person name="Kobayashi T."/>
        </authorList>
    </citation>
    <scope>NUCLEOTIDE SEQUENCE</scope>
    <source>
        <strain evidence="1">AN17-2</strain>
    </source>
</reference>
<accession>A0ACB5UN19</accession>
<proteinExistence type="predicted"/>